<evidence type="ECO:0000259" key="1">
    <source>
        <dbReference type="Pfam" id="PF13304"/>
    </source>
</evidence>
<dbReference type="RefSeq" id="WP_089415873.1">
    <property type="nucleotide sequence ID" value="NZ_CP022423.1"/>
</dbReference>
<dbReference type="Pfam" id="PF13304">
    <property type="entry name" value="AAA_21"/>
    <property type="match status" value="1"/>
</dbReference>
<dbReference type="InterPro" id="IPR014555">
    <property type="entry name" value="RecF-like"/>
</dbReference>
<sequence length="374" mass="41149">MNIERIKISGFKSVAGLEFDGLTPFSAFAGPNGSGKSNWMDALTFAGAVVELGAIKALRQFRGFAQVHCYKLRKANARTFTFALQARMSERCVAYTLKVHDMDSEPKVEELLEVEGHKRLERKKGGFPQLYTVGDETVSPTTIERFPSDMSALLFTQGELSLYNFLTNIEVFRFDPLGAKEPDGSSADTTALHPNGHNVATMLAALEKDDEFRTQVLDWMSLLVPGMEQVRAEPDRLSGGTVIKFKEEGTKAHFPAHLISDGTIYALCIMTAVLSRAKSVGITLIEEPERGLHPKGIEALVDLMRQSASIEHPVFVTTHSESLVRACREDELWLMNKVDGKTVAKNAAKSSAGLGPINLDTAWLMNLFDGGLPW</sequence>
<dbReference type="PANTHER" id="PTHR40396">
    <property type="entry name" value="ATPASE-LIKE PROTEIN"/>
    <property type="match status" value="1"/>
</dbReference>
<keyword evidence="3" id="KW-1185">Reference proteome</keyword>
<dbReference type="EMBL" id="CP022423">
    <property type="protein sequence ID" value="ASM76557.1"/>
    <property type="molecule type" value="Genomic_DNA"/>
</dbReference>
<dbReference type="PIRSF" id="PIRSF029347">
    <property type="entry name" value="RecF"/>
    <property type="match status" value="1"/>
</dbReference>
<dbReference type="GO" id="GO:0016887">
    <property type="term" value="F:ATP hydrolysis activity"/>
    <property type="evidence" value="ECO:0007669"/>
    <property type="project" value="InterPro"/>
</dbReference>
<gene>
    <name evidence="2" type="ORF">VITFI_CDS0778</name>
</gene>
<dbReference type="InterPro" id="IPR027417">
    <property type="entry name" value="P-loop_NTPase"/>
</dbReference>
<evidence type="ECO:0000313" key="2">
    <source>
        <dbReference type="EMBL" id="ASM76557.1"/>
    </source>
</evidence>
<dbReference type="Proteomes" id="UP000199729">
    <property type="component" value="Chromosome"/>
</dbReference>
<name>A0A221KCJ6_VITFI</name>
<reference evidence="2 3" key="1">
    <citation type="submission" date="2017-07" db="EMBL/GenBank/DDBJ databases">
        <title>Complete Genome Sequence of the cosmetic ferment Vitreoscilla filiformis (ATCC15551).</title>
        <authorList>
            <person name="Contreras S."/>
            <person name="Sagory-Zalkind P."/>
            <person name="Blanquart H."/>
            <person name="Iltis A."/>
            <person name="Morand S.C."/>
        </authorList>
    </citation>
    <scope>NUCLEOTIDE SEQUENCE [LARGE SCALE GENOMIC DNA]</scope>
    <source>
        <strain evidence="2 3">ATCC 15551</strain>
    </source>
</reference>
<dbReference type="AlphaFoldDB" id="A0A221KCJ6"/>
<feature type="domain" description="ATPase AAA-type core" evidence="1">
    <location>
        <begin position="231"/>
        <end position="324"/>
    </location>
</feature>
<evidence type="ECO:0000313" key="3">
    <source>
        <dbReference type="Proteomes" id="UP000199729"/>
    </source>
</evidence>
<dbReference type="GO" id="GO:0005524">
    <property type="term" value="F:ATP binding"/>
    <property type="evidence" value="ECO:0007669"/>
    <property type="project" value="UniProtKB-KW"/>
</dbReference>
<organism evidence="2 3">
    <name type="scientific">Vitreoscilla filiformis</name>
    <dbReference type="NCBI Taxonomy" id="63"/>
    <lineage>
        <taxon>Bacteria</taxon>
        <taxon>Pseudomonadati</taxon>
        <taxon>Pseudomonadota</taxon>
        <taxon>Betaproteobacteria</taxon>
        <taxon>Neisseriales</taxon>
        <taxon>Neisseriaceae</taxon>
        <taxon>Vitreoscilla</taxon>
    </lineage>
</organism>
<dbReference type="OrthoDB" id="9815944at2"/>
<accession>A0A221KCJ6</accession>
<dbReference type="KEGG" id="vff:VITFI_CDS0778"/>
<keyword evidence="2" id="KW-0067">ATP-binding</keyword>
<proteinExistence type="predicted"/>
<dbReference type="Gene3D" id="3.40.50.300">
    <property type="entry name" value="P-loop containing nucleotide triphosphate hydrolases"/>
    <property type="match status" value="2"/>
</dbReference>
<protein>
    <submittedName>
        <fullName evidence="2">ABC transporter ATP-binding protein</fullName>
    </submittedName>
</protein>
<keyword evidence="2" id="KW-0547">Nucleotide-binding</keyword>
<dbReference type="InterPro" id="IPR003959">
    <property type="entry name" value="ATPase_AAA_core"/>
</dbReference>
<dbReference type="PANTHER" id="PTHR40396:SF1">
    <property type="entry name" value="ATPASE AAA-TYPE CORE DOMAIN-CONTAINING PROTEIN"/>
    <property type="match status" value="1"/>
</dbReference>
<dbReference type="SUPFAM" id="SSF52540">
    <property type="entry name" value="P-loop containing nucleoside triphosphate hydrolases"/>
    <property type="match status" value="1"/>
</dbReference>